<dbReference type="Proteomes" id="UP000521199">
    <property type="component" value="Unassembled WGS sequence"/>
</dbReference>
<gene>
    <name evidence="1" type="ORF">HNQ52_000825</name>
</gene>
<dbReference type="AlphaFoldDB" id="A0A7W8FZK7"/>
<accession>A0A7W8FZK7</accession>
<dbReference type="Gene3D" id="2.60.120.10">
    <property type="entry name" value="Jelly Rolls"/>
    <property type="match status" value="1"/>
</dbReference>
<dbReference type="SUPFAM" id="SSF51182">
    <property type="entry name" value="RmlC-like cupins"/>
    <property type="match status" value="1"/>
</dbReference>
<evidence type="ECO:0000313" key="2">
    <source>
        <dbReference type="Proteomes" id="UP000521199"/>
    </source>
</evidence>
<dbReference type="RefSeq" id="WP_425486450.1">
    <property type="nucleotide sequence ID" value="NZ_JACHHP010000001.1"/>
</dbReference>
<comment type="caution">
    <text evidence="1">The sequence shown here is derived from an EMBL/GenBank/DDBJ whole genome shotgun (WGS) entry which is preliminary data.</text>
</comment>
<name>A0A7W8FZK7_9GAMM</name>
<dbReference type="EMBL" id="JACHHP010000001">
    <property type="protein sequence ID" value="MBB5207309.1"/>
    <property type="molecule type" value="Genomic_DNA"/>
</dbReference>
<keyword evidence="2" id="KW-1185">Reference proteome</keyword>
<dbReference type="PANTHER" id="PTHR37943">
    <property type="entry name" value="PROTEIN VES"/>
    <property type="match status" value="1"/>
</dbReference>
<dbReference type="InterPro" id="IPR011051">
    <property type="entry name" value="RmlC_Cupin_sf"/>
</dbReference>
<dbReference type="Pfam" id="PF05962">
    <property type="entry name" value="HutD"/>
    <property type="match status" value="1"/>
</dbReference>
<evidence type="ECO:0008006" key="3">
    <source>
        <dbReference type="Google" id="ProtNLM"/>
    </source>
</evidence>
<protein>
    <recommendedName>
        <fullName evidence="3">HutD family protein</fullName>
    </recommendedName>
</protein>
<reference evidence="1 2" key="1">
    <citation type="submission" date="2020-08" db="EMBL/GenBank/DDBJ databases">
        <title>Genomic Encyclopedia of Type Strains, Phase IV (KMG-IV): sequencing the most valuable type-strain genomes for metagenomic binning, comparative biology and taxonomic classification.</title>
        <authorList>
            <person name="Goeker M."/>
        </authorList>
    </citation>
    <scope>NUCLEOTIDE SEQUENCE [LARGE SCALE GENOMIC DNA]</scope>
    <source>
        <strain evidence="1 2">DSM 24163</strain>
    </source>
</reference>
<proteinExistence type="predicted"/>
<dbReference type="InterPro" id="IPR010282">
    <property type="entry name" value="Uncharacterised_HutD/Ves"/>
</dbReference>
<evidence type="ECO:0000313" key="1">
    <source>
        <dbReference type="EMBL" id="MBB5207309.1"/>
    </source>
</evidence>
<sequence>MRITRLPAHDYRRMRWKNDRGWTREILRVPDRDDYDWRVSIAEIDADCDFSAFPGCDRVLVLVRGNGMRLRFEDGREVALNPPHGSIAFRGEDAATCTLADGPTHDFNLIWRRGRVAAELLHRPLVGPMVFLPERGVQWLVHVLAGRARVKDRPDIEALDLGDSLHIDNDGRGERLILDGGGELLLARLRPA</sequence>
<dbReference type="PANTHER" id="PTHR37943:SF1">
    <property type="entry name" value="PROTEIN VES"/>
    <property type="match status" value="1"/>
</dbReference>
<dbReference type="CDD" id="cd20293">
    <property type="entry name" value="cupin_HutD_N"/>
    <property type="match status" value="1"/>
</dbReference>
<organism evidence="1 2">
    <name type="scientific">Chiayiivirga flava</name>
    <dbReference type="NCBI Taxonomy" id="659595"/>
    <lineage>
        <taxon>Bacteria</taxon>
        <taxon>Pseudomonadati</taxon>
        <taxon>Pseudomonadota</taxon>
        <taxon>Gammaproteobacteria</taxon>
        <taxon>Lysobacterales</taxon>
        <taxon>Lysobacteraceae</taxon>
        <taxon>Chiayiivirga</taxon>
    </lineage>
</organism>
<dbReference type="InterPro" id="IPR014710">
    <property type="entry name" value="RmlC-like_jellyroll"/>
</dbReference>